<reference evidence="1 2" key="1">
    <citation type="submission" date="2013-01" db="EMBL/GenBank/DDBJ databases">
        <authorList>
            <person name="Bench S."/>
        </authorList>
    </citation>
    <scope>NUCLEOTIDE SEQUENCE [LARGE SCALE GENOMIC DNA]</scope>
    <source>
        <strain evidence="1 2">WH 8502</strain>
    </source>
</reference>
<comment type="caution">
    <text evidence="1">The sequence shown here is derived from an EMBL/GenBank/DDBJ whole genome shotgun (WGS) entry which is preliminary data.</text>
</comment>
<proteinExistence type="predicted"/>
<evidence type="ECO:0000313" key="2">
    <source>
        <dbReference type="Proteomes" id="UP000018348"/>
    </source>
</evidence>
<evidence type="ECO:0000313" key="1">
    <source>
        <dbReference type="EMBL" id="CCQ52209.1"/>
    </source>
</evidence>
<dbReference type="EMBL" id="CAQK01000601">
    <property type="protein sequence ID" value="CCQ52209.1"/>
    <property type="molecule type" value="Genomic_DNA"/>
</dbReference>
<name>T2IH33_CROWT</name>
<dbReference type="Proteomes" id="UP000018348">
    <property type="component" value="Unassembled WGS sequence"/>
</dbReference>
<dbReference type="AlphaFoldDB" id="T2IH33"/>
<gene>
    <name evidence="1" type="ORF">CWATWH8502_4242</name>
</gene>
<protein>
    <submittedName>
        <fullName evidence="1">ParA family protein</fullName>
    </submittedName>
</protein>
<organism evidence="1 2">
    <name type="scientific">Crocosphaera watsonii WH 8502</name>
    <dbReference type="NCBI Taxonomy" id="423474"/>
    <lineage>
        <taxon>Bacteria</taxon>
        <taxon>Bacillati</taxon>
        <taxon>Cyanobacteriota</taxon>
        <taxon>Cyanophyceae</taxon>
        <taxon>Oscillatoriophycideae</taxon>
        <taxon>Chroococcales</taxon>
        <taxon>Aphanothecaceae</taxon>
        <taxon>Crocosphaera</taxon>
    </lineage>
</organism>
<sequence length="62" mass="6779">MENTISERMSLSQCINQSITVEDLEIPDPKSIFNYANNVSSANTSAAEFESLAIEILEKIGA</sequence>
<accession>T2IH33</accession>
<reference evidence="1 2" key="2">
    <citation type="submission" date="2013-09" db="EMBL/GenBank/DDBJ databases">
        <title>Whole genome comparison of six Crocosphaera watsonii strains with differing phenotypes.</title>
        <authorList>
            <person name="Bench S.R."/>
            <person name="Heller P."/>
            <person name="Frank I."/>
            <person name="Arciniega M."/>
            <person name="Shilova I.N."/>
            <person name="Zehr J.P."/>
        </authorList>
    </citation>
    <scope>NUCLEOTIDE SEQUENCE [LARGE SCALE GENOMIC DNA]</scope>
    <source>
        <strain evidence="1 2">WH 8502</strain>
    </source>
</reference>